<keyword evidence="3" id="KW-1185">Reference proteome</keyword>
<proteinExistence type="predicted"/>
<keyword evidence="1" id="KW-0472">Membrane</keyword>
<feature type="transmembrane region" description="Helical" evidence="1">
    <location>
        <begin position="86"/>
        <end position="103"/>
    </location>
</feature>
<accession>A0ABS1VF32</accession>
<name>A0ABS1VF32_9ACTN</name>
<evidence type="ECO:0000313" key="3">
    <source>
        <dbReference type="Proteomes" id="UP000598996"/>
    </source>
</evidence>
<sequence length="108" mass="11092">MTALTIARTAAVLTAVGTVGYLFPAGLFRTDNIFLIPDLLLSLLLLLAAAAPARYAVTDLLCAFCFAGGVLVTAVSWYAVDGRVGPGALLGAVTSAVMAAVLIRRRPA</sequence>
<feature type="transmembrane region" description="Helical" evidence="1">
    <location>
        <begin position="60"/>
        <end position="80"/>
    </location>
</feature>
<reference evidence="2 3" key="1">
    <citation type="submission" date="2021-01" db="EMBL/GenBank/DDBJ databases">
        <title>Actinoplanes sp. nov. LDG1-01 isolated from lichen.</title>
        <authorList>
            <person name="Saeng-In P."/>
            <person name="Phongsopitanun W."/>
            <person name="Kanchanasin P."/>
            <person name="Yuki M."/>
            <person name="Kudo T."/>
            <person name="Ohkuma M."/>
            <person name="Tanasupawat S."/>
        </authorList>
    </citation>
    <scope>NUCLEOTIDE SEQUENCE [LARGE SCALE GENOMIC DNA]</scope>
    <source>
        <strain evidence="2 3">LDG1-01</strain>
    </source>
</reference>
<evidence type="ECO:0000256" key="1">
    <source>
        <dbReference type="SAM" id="Phobius"/>
    </source>
</evidence>
<gene>
    <name evidence="2" type="ORF">JKJ07_03070</name>
</gene>
<dbReference type="EMBL" id="JAENHO010000001">
    <property type="protein sequence ID" value="MBL7253284.1"/>
    <property type="molecule type" value="Genomic_DNA"/>
</dbReference>
<feature type="transmembrane region" description="Helical" evidence="1">
    <location>
        <begin position="33"/>
        <end position="53"/>
    </location>
</feature>
<keyword evidence="1" id="KW-1133">Transmembrane helix</keyword>
<dbReference type="RefSeq" id="WP_202989617.1">
    <property type="nucleotide sequence ID" value="NZ_JAENHO010000001.1"/>
</dbReference>
<protein>
    <submittedName>
        <fullName evidence="2">Uncharacterized protein</fullName>
    </submittedName>
</protein>
<keyword evidence="1" id="KW-0812">Transmembrane</keyword>
<organism evidence="2 3">
    <name type="scientific">Paractinoplanes lichenicola</name>
    <dbReference type="NCBI Taxonomy" id="2802976"/>
    <lineage>
        <taxon>Bacteria</taxon>
        <taxon>Bacillati</taxon>
        <taxon>Actinomycetota</taxon>
        <taxon>Actinomycetes</taxon>
        <taxon>Micromonosporales</taxon>
        <taxon>Micromonosporaceae</taxon>
        <taxon>Paractinoplanes</taxon>
    </lineage>
</organism>
<comment type="caution">
    <text evidence="2">The sequence shown here is derived from an EMBL/GenBank/DDBJ whole genome shotgun (WGS) entry which is preliminary data.</text>
</comment>
<dbReference type="Proteomes" id="UP000598996">
    <property type="component" value="Unassembled WGS sequence"/>
</dbReference>
<evidence type="ECO:0000313" key="2">
    <source>
        <dbReference type="EMBL" id="MBL7253284.1"/>
    </source>
</evidence>